<dbReference type="Pfam" id="PF01642">
    <property type="entry name" value="MM_CoA_mutase"/>
    <property type="match status" value="2"/>
</dbReference>
<dbReference type="InterPro" id="IPR036724">
    <property type="entry name" value="Cobalamin-bd_sf"/>
</dbReference>
<dbReference type="PANTHER" id="PTHR48101:SF1">
    <property type="entry name" value="METHYLMALONYL-COA MUTASE, LARGE SUBUNIT"/>
    <property type="match status" value="1"/>
</dbReference>
<keyword evidence="9" id="KW-1185">Reference proteome</keyword>
<gene>
    <name evidence="8" type="ORF">SAMN05216283_101841</name>
</gene>
<dbReference type="GO" id="GO:0046872">
    <property type="term" value="F:metal ion binding"/>
    <property type="evidence" value="ECO:0007669"/>
    <property type="project" value="InterPro"/>
</dbReference>
<evidence type="ECO:0000256" key="4">
    <source>
        <dbReference type="ARBA" id="ARBA00022628"/>
    </source>
</evidence>
<keyword evidence="5" id="KW-0413">Isomerase</keyword>
<proteinExistence type="inferred from homology"/>
<reference evidence="8 9" key="1">
    <citation type="submission" date="2016-10" db="EMBL/GenBank/DDBJ databases">
        <authorList>
            <person name="de Groot N.N."/>
        </authorList>
    </citation>
    <scope>NUCLEOTIDE SEQUENCE [LARGE SCALE GENOMIC DNA]</scope>
    <source>
        <strain evidence="8 9">CGMCC 1.9156</strain>
    </source>
</reference>
<dbReference type="CDD" id="cd03677">
    <property type="entry name" value="MM_CoA_mutase_beta"/>
    <property type="match status" value="1"/>
</dbReference>
<evidence type="ECO:0000259" key="7">
    <source>
        <dbReference type="Pfam" id="PF01642"/>
    </source>
</evidence>
<dbReference type="PANTHER" id="PTHR48101">
    <property type="entry name" value="METHYLMALONYL-COA MUTASE, MITOCHONDRIAL-RELATED"/>
    <property type="match status" value="1"/>
</dbReference>
<dbReference type="GO" id="GO:0031419">
    <property type="term" value="F:cobalamin binding"/>
    <property type="evidence" value="ECO:0007669"/>
    <property type="project" value="UniProtKB-KW"/>
</dbReference>
<protein>
    <recommendedName>
        <fullName evidence="3">methylmalonyl-CoA mutase</fullName>
        <ecNumber evidence="3">5.4.99.2</ecNumber>
    </recommendedName>
</protein>
<dbReference type="AlphaFoldDB" id="A0A1I2CV06"/>
<dbReference type="Proteomes" id="UP000198964">
    <property type="component" value="Unassembled WGS sequence"/>
</dbReference>
<dbReference type="SUPFAM" id="SSF51703">
    <property type="entry name" value="Cobalamin (vitamin B12)-dependent enzymes"/>
    <property type="match status" value="1"/>
</dbReference>
<keyword evidence="4" id="KW-0846">Cobalamin</keyword>
<organism evidence="8 9">
    <name type="scientific">Sunxiuqinia elliptica</name>
    <dbReference type="NCBI Taxonomy" id="655355"/>
    <lineage>
        <taxon>Bacteria</taxon>
        <taxon>Pseudomonadati</taxon>
        <taxon>Bacteroidota</taxon>
        <taxon>Bacteroidia</taxon>
        <taxon>Marinilabiliales</taxon>
        <taxon>Prolixibacteraceae</taxon>
        <taxon>Sunxiuqinia</taxon>
    </lineage>
</organism>
<dbReference type="STRING" id="655355.SAMN05216283_101841"/>
<evidence type="ECO:0000313" key="9">
    <source>
        <dbReference type="Proteomes" id="UP000198964"/>
    </source>
</evidence>
<keyword evidence="6" id="KW-0170">Cobalt</keyword>
<evidence type="ECO:0000256" key="3">
    <source>
        <dbReference type="ARBA" id="ARBA00012398"/>
    </source>
</evidence>
<evidence type="ECO:0000313" key="8">
    <source>
        <dbReference type="EMBL" id="SFE72119.1"/>
    </source>
</evidence>
<feature type="domain" description="Methylmalonyl-CoA mutase alpha/beta chain catalytic" evidence="7">
    <location>
        <begin position="61"/>
        <end position="136"/>
    </location>
</feature>
<evidence type="ECO:0000256" key="5">
    <source>
        <dbReference type="ARBA" id="ARBA00023235"/>
    </source>
</evidence>
<dbReference type="EC" id="5.4.99.2" evidence="3"/>
<sequence>MSSPYVKRLILQPDFLNSYIMAEKYIKLFNEFPPVSTEAWKEKVVADLKGADFDRKLVWRTNEGFSVQPYYRQEDLEQLNYLDTLPGEFPYVRGTKTNNNDWYVRQNILVEDLEEANKKALDVLMKGVTSLGFVFKGCNQVTKEDLAVLLNNVCLESIEVNLIASCCTCELAEAFAAYVLAGKWDPKNVVASVAYDPFGNYLLYGRFKKGLDHVKGQAKNLIEKSAELPQYRALAVNGKNYGNAGASVVQELAFSLAQGAEYLSVLTDEGVAIDAVAKNMKFNLSVSANYFMEIAKFRAGRMLWAQIVKAYEPKNEEACQMQVHAETGSWNKTFYDPYVNMLRTQTEAMSAALGGADSITVLPFNAIYEESTTFSDRIARNQQLLLKEESHFDKIVDPGAGSYYIEELTASIADEAWKLFLEIQEKGGFLAAAKEGFVQGKVKEMATKRDLNIATRRENLLGINQFPNFTERLEKADSVEEALSPMDLTAEDAEIETIKPYRGAQAFEAVRVATDKYSKDNKRPLAFMLTIGNLNFRKARAQFACNFFAVAGYEVKDNNGFATVEEGIAAAKEAGANIVVICSSDDEYAELAPAAFDLIEDDAIFVVAGAPACTDELKAKGIENFIHVRSNVLEDLKGYQAKLGIK</sequence>
<dbReference type="Gene3D" id="3.20.20.240">
    <property type="entry name" value="Methylmalonyl-CoA mutase"/>
    <property type="match status" value="1"/>
</dbReference>
<dbReference type="Gene3D" id="3.40.50.280">
    <property type="entry name" value="Cobalamin-binding domain"/>
    <property type="match status" value="1"/>
</dbReference>
<dbReference type="SUPFAM" id="SSF52242">
    <property type="entry name" value="Cobalamin (vitamin B12)-binding domain"/>
    <property type="match status" value="1"/>
</dbReference>
<evidence type="ECO:0000256" key="1">
    <source>
        <dbReference type="ARBA" id="ARBA00001922"/>
    </source>
</evidence>
<evidence type="ECO:0000256" key="6">
    <source>
        <dbReference type="ARBA" id="ARBA00023285"/>
    </source>
</evidence>
<dbReference type="InterPro" id="IPR016176">
    <property type="entry name" value="Cbl-dep_enz_cat"/>
</dbReference>
<name>A0A1I2CV06_9BACT</name>
<dbReference type="GO" id="GO:0016866">
    <property type="term" value="F:intramolecular transferase activity"/>
    <property type="evidence" value="ECO:0007669"/>
    <property type="project" value="InterPro"/>
</dbReference>
<accession>A0A1I2CV06</accession>
<feature type="domain" description="Methylmalonyl-CoA mutase alpha/beta chain catalytic" evidence="7">
    <location>
        <begin position="138"/>
        <end position="517"/>
    </location>
</feature>
<evidence type="ECO:0000256" key="2">
    <source>
        <dbReference type="ARBA" id="ARBA00008465"/>
    </source>
</evidence>
<comment type="cofactor">
    <cofactor evidence="1">
        <name>adenosylcob(III)alamin</name>
        <dbReference type="ChEBI" id="CHEBI:18408"/>
    </cofactor>
</comment>
<dbReference type="InterPro" id="IPR058549">
    <property type="entry name" value="MeMalonylCoA_mutase_a/b_site"/>
</dbReference>
<comment type="similarity">
    <text evidence="2">Belongs to the methylmalonyl-CoA mutase family.</text>
</comment>
<dbReference type="EMBL" id="FONW01000001">
    <property type="protein sequence ID" value="SFE72119.1"/>
    <property type="molecule type" value="Genomic_DNA"/>
</dbReference>
<dbReference type="InterPro" id="IPR006099">
    <property type="entry name" value="MeMalonylCoA_mutase_a/b_cat"/>
</dbReference>
<dbReference type="PROSITE" id="PS00544">
    <property type="entry name" value="METMALONYL_COA_MUTASE"/>
    <property type="match status" value="1"/>
</dbReference>